<dbReference type="PANTHER" id="PTHR10851">
    <property type="entry name" value="PYRIDOXINE-5-PHOSPHATE OXIDASE"/>
    <property type="match status" value="1"/>
</dbReference>
<evidence type="ECO:0000256" key="3">
    <source>
        <dbReference type="ARBA" id="ARBA00022643"/>
    </source>
</evidence>
<feature type="domain" description="Pyridoxamine 5'-phosphate oxidase N-terminal" evidence="7">
    <location>
        <begin position="13"/>
        <end position="134"/>
    </location>
</feature>
<evidence type="ECO:0000313" key="9">
    <source>
        <dbReference type="EMBL" id="TSJ76609.1"/>
    </source>
</evidence>
<dbReference type="PANTHER" id="PTHR10851:SF0">
    <property type="entry name" value="PYRIDOXINE-5'-PHOSPHATE OXIDASE"/>
    <property type="match status" value="1"/>
</dbReference>
<dbReference type="InterPro" id="IPR011576">
    <property type="entry name" value="Pyridox_Oxase_N"/>
</dbReference>
<evidence type="ECO:0000256" key="6">
    <source>
        <dbReference type="PIRSR" id="PIRSR000190-2"/>
    </source>
</evidence>
<evidence type="ECO:0000256" key="2">
    <source>
        <dbReference type="ARBA" id="ARBA00022630"/>
    </source>
</evidence>
<feature type="binding site" evidence="6">
    <location>
        <begin position="40"/>
        <end position="45"/>
    </location>
    <ligand>
        <name>FMN</name>
        <dbReference type="ChEBI" id="CHEBI:58210"/>
    </ligand>
</feature>
<feature type="binding site" evidence="6">
    <location>
        <begin position="119"/>
        <end position="120"/>
    </location>
    <ligand>
        <name>FMN</name>
        <dbReference type="ChEBI" id="CHEBI:58210"/>
    </ligand>
</feature>
<sequence>MTNPLDTFQSWFDDAKRHGVHEPSAMALSTVDADGRPSVRMVLLKHADEHGFVFYTNTDSPKADDLRHLPYAALCFYWNPPGRQVRVTGKVEAVTTEEADAYFNSRPYLSRIGAWASKQSQPLDGYAELERAVAATMIQHPRGRMPRPPHWHGYRVVPDVIELWQERPFRLHERAAYKRVGKGWREQALYP</sequence>
<dbReference type="NCBIfam" id="TIGR00558">
    <property type="entry name" value="pdxH"/>
    <property type="match status" value="1"/>
</dbReference>
<dbReference type="GO" id="GO:0004733">
    <property type="term" value="F:pyridoxamine phosphate oxidase activity"/>
    <property type="evidence" value="ECO:0007669"/>
    <property type="project" value="UniProtKB-UniRule"/>
</dbReference>
<dbReference type="InterPro" id="IPR019576">
    <property type="entry name" value="Pyridoxamine_oxidase_dimer_C"/>
</dbReference>
<evidence type="ECO:0000259" key="8">
    <source>
        <dbReference type="Pfam" id="PF10590"/>
    </source>
</evidence>
<dbReference type="InterPro" id="IPR012349">
    <property type="entry name" value="Split_barrel_FMN-bd"/>
</dbReference>
<keyword evidence="4 9" id="KW-0560">Oxidoreductase</keyword>
<dbReference type="NCBIfam" id="NF004231">
    <property type="entry name" value="PRK05679.1"/>
    <property type="match status" value="1"/>
</dbReference>
<dbReference type="EMBL" id="VMBG01000002">
    <property type="protein sequence ID" value="TSJ76609.1"/>
    <property type="molecule type" value="Genomic_DNA"/>
</dbReference>
<dbReference type="Pfam" id="PF10590">
    <property type="entry name" value="PNP_phzG_C"/>
    <property type="match status" value="1"/>
</dbReference>
<keyword evidence="10" id="KW-1185">Reference proteome</keyword>
<dbReference type="HAMAP" id="MF_01629">
    <property type="entry name" value="PdxH"/>
    <property type="match status" value="1"/>
</dbReference>
<keyword evidence="2" id="KW-0285">Flavoprotein</keyword>
<comment type="cofactor">
    <cofactor evidence="6">
        <name>FMN</name>
        <dbReference type="ChEBI" id="CHEBI:58210"/>
    </cofactor>
    <text evidence="6">Binds 1 FMN per subunit.</text>
</comment>
<dbReference type="GO" id="GO:0010181">
    <property type="term" value="F:FMN binding"/>
    <property type="evidence" value="ECO:0007669"/>
    <property type="project" value="UniProtKB-UniRule"/>
</dbReference>
<name>A0A556QJ09_9BACT</name>
<dbReference type="AlphaFoldDB" id="A0A556QJ09"/>
<keyword evidence="3 6" id="KW-0288">FMN</keyword>
<dbReference type="SUPFAM" id="SSF50475">
    <property type="entry name" value="FMN-binding split barrel"/>
    <property type="match status" value="1"/>
</dbReference>
<dbReference type="PIRSF" id="PIRSF000190">
    <property type="entry name" value="Pyd_amn-ph_oxd"/>
    <property type="match status" value="1"/>
</dbReference>
<feature type="binding site" evidence="6">
    <location>
        <position position="164"/>
    </location>
    <ligand>
        <name>FMN</name>
        <dbReference type="ChEBI" id="CHEBI:58210"/>
    </ligand>
</feature>
<dbReference type="EC" id="1.4.3.5" evidence="5"/>
<dbReference type="OrthoDB" id="9780392at2"/>
<dbReference type="InterPro" id="IPR000659">
    <property type="entry name" value="Pyridox_Oxase"/>
</dbReference>
<protein>
    <recommendedName>
        <fullName evidence="5">Pyridoxamine 5'-phosphate oxidase</fullName>
        <ecNumber evidence="5">1.4.3.5</ecNumber>
    </recommendedName>
</protein>
<evidence type="ECO:0000259" key="7">
    <source>
        <dbReference type="Pfam" id="PF01243"/>
    </source>
</evidence>
<feature type="binding site" evidence="6">
    <location>
        <begin position="55"/>
        <end position="56"/>
    </location>
    <ligand>
        <name>FMN</name>
        <dbReference type="ChEBI" id="CHEBI:58210"/>
    </ligand>
</feature>
<feature type="binding site" evidence="6">
    <location>
        <position position="62"/>
    </location>
    <ligand>
        <name>FMN</name>
        <dbReference type="ChEBI" id="CHEBI:58210"/>
    </ligand>
</feature>
<reference evidence="9 10" key="1">
    <citation type="submission" date="2019-07" db="EMBL/GenBank/DDBJ databases">
        <title>Description of 53C-WASEF.</title>
        <authorList>
            <person name="Pitt A."/>
            <person name="Hahn M.W."/>
        </authorList>
    </citation>
    <scope>NUCLEOTIDE SEQUENCE [LARGE SCALE GENOMIC DNA]</scope>
    <source>
        <strain evidence="9 10">53C-WASEF</strain>
    </source>
</reference>
<feature type="binding site" evidence="6">
    <location>
        <position position="174"/>
    </location>
    <ligand>
        <name>FMN</name>
        <dbReference type="ChEBI" id="CHEBI:58210"/>
    </ligand>
</feature>
<evidence type="ECO:0000256" key="4">
    <source>
        <dbReference type="ARBA" id="ARBA00023002"/>
    </source>
</evidence>
<evidence type="ECO:0000256" key="5">
    <source>
        <dbReference type="NCBIfam" id="TIGR00558"/>
    </source>
</evidence>
<evidence type="ECO:0000313" key="10">
    <source>
        <dbReference type="Proteomes" id="UP000315648"/>
    </source>
</evidence>
<feature type="binding site" evidence="6">
    <location>
        <position position="84"/>
    </location>
    <ligand>
        <name>FMN</name>
        <dbReference type="ChEBI" id="CHEBI:58210"/>
    </ligand>
</feature>
<dbReference type="Pfam" id="PF01243">
    <property type="entry name" value="PNPOx_N"/>
    <property type="match status" value="1"/>
</dbReference>
<evidence type="ECO:0000256" key="1">
    <source>
        <dbReference type="ARBA" id="ARBA00007301"/>
    </source>
</evidence>
<dbReference type="Gene3D" id="2.30.110.10">
    <property type="entry name" value="Electron Transport, Fmn-binding Protein, Chain A"/>
    <property type="match status" value="1"/>
</dbReference>
<dbReference type="RefSeq" id="WP_144230366.1">
    <property type="nucleotide sequence ID" value="NZ_CBCRVV010000029.1"/>
</dbReference>
<organism evidence="9 10">
    <name type="scientific">Rariglobus hedericola</name>
    <dbReference type="NCBI Taxonomy" id="2597822"/>
    <lineage>
        <taxon>Bacteria</taxon>
        <taxon>Pseudomonadati</taxon>
        <taxon>Verrucomicrobiota</taxon>
        <taxon>Opitutia</taxon>
        <taxon>Opitutales</taxon>
        <taxon>Opitutaceae</taxon>
        <taxon>Rariglobus</taxon>
    </lineage>
</organism>
<comment type="similarity">
    <text evidence="1">Belongs to the pyridoxamine 5'-phosphate oxidase family.</text>
</comment>
<dbReference type="Proteomes" id="UP000315648">
    <property type="component" value="Unassembled WGS sequence"/>
</dbReference>
<feature type="domain" description="Pyridoxine 5'-phosphate oxidase dimerisation C-terminal" evidence="8">
    <location>
        <begin position="151"/>
        <end position="191"/>
    </location>
</feature>
<accession>A0A556QJ09</accession>
<comment type="caution">
    <text evidence="9">The sequence shown here is derived from an EMBL/GenBank/DDBJ whole genome shotgun (WGS) entry which is preliminary data.</text>
</comment>
<dbReference type="GO" id="GO:0008615">
    <property type="term" value="P:pyridoxine biosynthetic process"/>
    <property type="evidence" value="ECO:0007669"/>
    <property type="project" value="UniProtKB-UniRule"/>
</dbReference>
<proteinExistence type="inferred from homology"/>
<gene>
    <name evidence="9" type="primary">pdxH</name>
    <name evidence="9" type="ORF">FPL22_10790</name>
</gene>